<dbReference type="EMBL" id="RBIN01000002">
    <property type="protein sequence ID" value="RKR06787.1"/>
    <property type="molecule type" value="Genomic_DNA"/>
</dbReference>
<evidence type="ECO:0000313" key="6">
    <source>
        <dbReference type="EMBL" id="RKR06787.1"/>
    </source>
</evidence>
<sequence>MCQRNLQLAGCAVAVPVMQLLWLRLMGRSYFCPCGEVHLWQGRLDPAQNAQQFADWYSLLHVIFGMGLFVVLTRVRPGWPVRYRALMALLSSAIWEMVENAPWVIEAINRSAQAPHYAGDSILNSLADTLFAMLGFLLGWRLPGWSLLLLGAVLEISVSLAISDGLILGTLRLLGADVD</sequence>
<keyword evidence="3 5" id="KW-1133">Transmembrane helix</keyword>
<proteinExistence type="predicted"/>
<organism evidence="6 7">
    <name type="scientific">Kushneria sinocarnis</name>
    <dbReference type="NCBI Taxonomy" id="595502"/>
    <lineage>
        <taxon>Bacteria</taxon>
        <taxon>Pseudomonadati</taxon>
        <taxon>Pseudomonadota</taxon>
        <taxon>Gammaproteobacteria</taxon>
        <taxon>Oceanospirillales</taxon>
        <taxon>Halomonadaceae</taxon>
        <taxon>Kushneria</taxon>
    </lineage>
</organism>
<name>A0A420WZU5_9GAMM</name>
<dbReference type="RefSeq" id="WP_121171458.1">
    <property type="nucleotide sequence ID" value="NZ_RBIN01000002.1"/>
</dbReference>
<comment type="caution">
    <text evidence="6">The sequence shown here is derived from an EMBL/GenBank/DDBJ whole genome shotgun (WGS) entry which is preliminary data.</text>
</comment>
<dbReference type="OrthoDB" id="9811954at2"/>
<dbReference type="GO" id="GO:0005886">
    <property type="term" value="C:plasma membrane"/>
    <property type="evidence" value="ECO:0007669"/>
    <property type="project" value="InterPro"/>
</dbReference>
<evidence type="ECO:0000256" key="1">
    <source>
        <dbReference type="ARBA" id="ARBA00022475"/>
    </source>
</evidence>
<evidence type="ECO:0000256" key="2">
    <source>
        <dbReference type="ARBA" id="ARBA00022692"/>
    </source>
</evidence>
<protein>
    <submittedName>
        <fullName evidence="6">Uncharacterized protein DUF2585</fullName>
    </submittedName>
</protein>
<dbReference type="Proteomes" id="UP000281975">
    <property type="component" value="Unassembled WGS sequence"/>
</dbReference>
<feature type="transmembrane region" description="Helical" evidence="5">
    <location>
        <begin position="55"/>
        <end position="73"/>
    </location>
</feature>
<dbReference type="InterPro" id="IPR019691">
    <property type="entry name" value="DUF2585"/>
</dbReference>
<keyword evidence="4 5" id="KW-0472">Membrane</keyword>
<accession>A0A420WZU5</accession>
<keyword evidence="7" id="KW-1185">Reference proteome</keyword>
<keyword evidence="1" id="KW-1003">Cell membrane</keyword>
<evidence type="ECO:0000256" key="4">
    <source>
        <dbReference type="ARBA" id="ARBA00023136"/>
    </source>
</evidence>
<gene>
    <name evidence="6" type="ORF">C7446_0785</name>
</gene>
<evidence type="ECO:0000313" key="7">
    <source>
        <dbReference type="Proteomes" id="UP000281975"/>
    </source>
</evidence>
<dbReference type="AlphaFoldDB" id="A0A420WZU5"/>
<keyword evidence="2 5" id="KW-0812">Transmembrane</keyword>
<reference evidence="6 7" key="1">
    <citation type="submission" date="2018-10" db="EMBL/GenBank/DDBJ databases">
        <title>Genomic Encyclopedia of Type Strains, Phase IV (KMG-IV): sequencing the most valuable type-strain genomes for metagenomic binning, comparative biology and taxonomic classification.</title>
        <authorList>
            <person name="Goeker M."/>
        </authorList>
    </citation>
    <scope>NUCLEOTIDE SEQUENCE [LARGE SCALE GENOMIC DNA]</scope>
    <source>
        <strain evidence="6 7">DSM 23229</strain>
    </source>
</reference>
<evidence type="ECO:0000256" key="3">
    <source>
        <dbReference type="ARBA" id="ARBA00022989"/>
    </source>
</evidence>
<dbReference type="Pfam" id="PF10755">
    <property type="entry name" value="DUF2585"/>
    <property type="match status" value="1"/>
</dbReference>
<evidence type="ECO:0000256" key="5">
    <source>
        <dbReference type="SAM" id="Phobius"/>
    </source>
</evidence>